<evidence type="ECO:0000313" key="6">
    <source>
        <dbReference type="Proteomes" id="UP000605970"/>
    </source>
</evidence>
<sequence>MRFASRLLANQIFDFGIQKAQKSSTIYLKNVKWVTGKTQLKNHFNRYGKINDVSLFFDPKTGLHRGFASITFSNSDSADGAIRGRPHFIDGSEVLVDNQIPLDRMKHDKFSTHDFQEDLREWQGHRNQR</sequence>
<accession>A0A8S9ZVT9</accession>
<evidence type="ECO:0000259" key="4">
    <source>
        <dbReference type="PROSITE" id="PS50102"/>
    </source>
</evidence>
<dbReference type="InterPro" id="IPR035979">
    <property type="entry name" value="RBD_domain_sf"/>
</dbReference>
<dbReference type="SMART" id="SM00360">
    <property type="entry name" value="RRM"/>
    <property type="match status" value="1"/>
</dbReference>
<dbReference type="GO" id="GO:0000785">
    <property type="term" value="C:chromatin"/>
    <property type="evidence" value="ECO:0007669"/>
    <property type="project" value="TreeGrafter"/>
</dbReference>
<comment type="caution">
    <text evidence="5">The sequence shown here is derived from an EMBL/GenBank/DDBJ whole genome shotgun (WGS) entry which is preliminary data.</text>
</comment>
<organism evidence="5 6">
    <name type="scientific">Meloidogyne graminicola</name>
    <dbReference type="NCBI Taxonomy" id="189291"/>
    <lineage>
        <taxon>Eukaryota</taxon>
        <taxon>Metazoa</taxon>
        <taxon>Ecdysozoa</taxon>
        <taxon>Nematoda</taxon>
        <taxon>Chromadorea</taxon>
        <taxon>Rhabditida</taxon>
        <taxon>Tylenchina</taxon>
        <taxon>Tylenchomorpha</taxon>
        <taxon>Tylenchoidea</taxon>
        <taxon>Meloidogynidae</taxon>
        <taxon>Meloidogyninae</taxon>
        <taxon>Meloidogyne</taxon>
    </lineage>
</organism>
<dbReference type="OrthoDB" id="5850064at2759"/>
<dbReference type="GO" id="GO:0005654">
    <property type="term" value="C:nucleoplasm"/>
    <property type="evidence" value="ECO:0007669"/>
    <property type="project" value="TreeGrafter"/>
</dbReference>
<evidence type="ECO:0000256" key="2">
    <source>
        <dbReference type="ARBA" id="ARBA00023242"/>
    </source>
</evidence>
<dbReference type="Proteomes" id="UP000605970">
    <property type="component" value="Unassembled WGS sequence"/>
</dbReference>
<keyword evidence="3" id="KW-0694">RNA-binding</keyword>
<keyword evidence="2" id="KW-0539">Nucleus</keyword>
<gene>
    <name evidence="5" type="ORF">Mgra_00003307</name>
</gene>
<dbReference type="InterPro" id="IPR000504">
    <property type="entry name" value="RRM_dom"/>
</dbReference>
<dbReference type="Pfam" id="PF00076">
    <property type="entry name" value="RRM_1"/>
    <property type="match status" value="1"/>
</dbReference>
<dbReference type="GO" id="GO:0010468">
    <property type="term" value="P:regulation of gene expression"/>
    <property type="evidence" value="ECO:0007669"/>
    <property type="project" value="TreeGrafter"/>
</dbReference>
<feature type="domain" description="RRM" evidence="4">
    <location>
        <begin position="24"/>
        <end position="107"/>
    </location>
</feature>
<keyword evidence="6" id="KW-1185">Reference proteome</keyword>
<evidence type="ECO:0000256" key="3">
    <source>
        <dbReference type="PROSITE-ProRule" id="PRU00176"/>
    </source>
</evidence>
<dbReference type="InterPro" id="IPR012677">
    <property type="entry name" value="Nucleotide-bd_a/b_plait_sf"/>
</dbReference>
<protein>
    <submittedName>
        <fullName evidence="5">RRM domain-containing protein</fullName>
    </submittedName>
</protein>
<dbReference type="PROSITE" id="PS50102">
    <property type="entry name" value="RRM"/>
    <property type="match status" value="1"/>
</dbReference>
<dbReference type="AlphaFoldDB" id="A0A8S9ZVT9"/>
<dbReference type="Gene3D" id="3.30.70.330">
    <property type="match status" value="1"/>
</dbReference>
<evidence type="ECO:0000313" key="5">
    <source>
        <dbReference type="EMBL" id="KAF7637338.1"/>
    </source>
</evidence>
<evidence type="ECO:0000256" key="1">
    <source>
        <dbReference type="ARBA" id="ARBA00004123"/>
    </source>
</evidence>
<dbReference type="SUPFAM" id="SSF54928">
    <property type="entry name" value="RNA-binding domain, RBD"/>
    <property type="match status" value="1"/>
</dbReference>
<name>A0A8S9ZVT9_9BILA</name>
<dbReference type="PANTHER" id="PTHR48033:SF9">
    <property type="entry name" value="TAR DNA-BINDING PROTEIN 43"/>
    <property type="match status" value="1"/>
</dbReference>
<proteinExistence type="predicted"/>
<dbReference type="PANTHER" id="PTHR48033">
    <property type="entry name" value="RNA-BINDING (RRM/RBD/RNP MOTIFS) FAMILY PROTEIN"/>
    <property type="match status" value="1"/>
</dbReference>
<reference evidence="5" key="1">
    <citation type="journal article" date="2020" name="Ecol. Evol.">
        <title>Genome structure and content of the rice root-knot nematode (Meloidogyne graminicola).</title>
        <authorList>
            <person name="Phan N.T."/>
            <person name="Danchin E.G.J."/>
            <person name="Klopp C."/>
            <person name="Perfus-Barbeoch L."/>
            <person name="Kozlowski D.K."/>
            <person name="Koutsovoulos G.D."/>
            <person name="Lopez-Roques C."/>
            <person name="Bouchez O."/>
            <person name="Zahm M."/>
            <person name="Besnard G."/>
            <person name="Bellafiore S."/>
        </authorList>
    </citation>
    <scope>NUCLEOTIDE SEQUENCE</scope>
    <source>
        <strain evidence="5">VN-18</strain>
    </source>
</reference>
<dbReference type="GO" id="GO:0003723">
    <property type="term" value="F:RNA binding"/>
    <property type="evidence" value="ECO:0007669"/>
    <property type="project" value="UniProtKB-UniRule"/>
</dbReference>
<dbReference type="EMBL" id="JABEBT010000021">
    <property type="protein sequence ID" value="KAF7637338.1"/>
    <property type="molecule type" value="Genomic_DNA"/>
</dbReference>
<comment type="subcellular location">
    <subcellularLocation>
        <location evidence="1">Nucleus</location>
    </subcellularLocation>
</comment>